<accession>A0A9X3D8N5</accession>
<evidence type="ECO:0000313" key="2">
    <source>
        <dbReference type="EMBL" id="MCX2966737.1"/>
    </source>
</evidence>
<keyword evidence="1" id="KW-0472">Membrane</keyword>
<dbReference type="AlphaFoldDB" id="A0A9X3D8N5"/>
<organism evidence="2 3">
    <name type="scientific">Gordonia aquimaris</name>
    <dbReference type="NCBI Taxonomy" id="2984863"/>
    <lineage>
        <taxon>Bacteria</taxon>
        <taxon>Bacillati</taxon>
        <taxon>Actinomycetota</taxon>
        <taxon>Actinomycetes</taxon>
        <taxon>Mycobacteriales</taxon>
        <taxon>Gordoniaceae</taxon>
        <taxon>Gordonia</taxon>
    </lineage>
</organism>
<proteinExistence type="predicted"/>
<feature type="transmembrane region" description="Helical" evidence="1">
    <location>
        <begin position="32"/>
        <end position="57"/>
    </location>
</feature>
<evidence type="ECO:0000313" key="3">
    <source>
        <dbReference type="Proteomes" id="UP001143347"/>
    </source>
</evidence>
<dbReference type="RefSeq" id="WP_235724323.1">
    <property type="nucleotide sequence ID" value="NZ_JAPKFM010000031.1"/>
</dbReference>
<dbReference type="EMBL" id="JAPKFM010000031">
    <property type="protein sequence ID" value="MCX2966737.1"/>
    <property type="molecule type" value="Genomic_DNA"/>
</dbReference>
<keyword evidence="1" id="KW-1133">Transmembrane helix</keyword>
<reference evidence="2" key="1">
    <citation type="submission" date="2022-10" db="EMBL/GenBank/DDBJ databases">
        <title>WGS of marine actinomycetes from Thailand.</title>
        <authorList>
            <person name="Thawai C."/>
        </authorList>
    </citation>
    <scope>NUCLEOTIDE SEQUENCE</scope>
    <source>
        <strain evidence="2">SW21</strain>
    </source>
</reference>
<keyword evidence="3" id="KW-1185">Reference proteome</keyword>
<protein>
    <submittedName>
        <fullName evidence="2">Uncharacterized protein</fullName>
    </submittedName>
</protein>
<dbReference type="Proteomes" id="UP001143347">
    <property type="component" value="Unassembled WGS sequence"/>
</dbReference>
<comment type="caution">
    <text evidence="2">The sequence shown here is derived from an EMBL/GenBank/DDBJ whole genome shotgun (WGS) entry which is preliminary data.</text>
</comment>
<sequence length="149" mass="16028">MRIILVSCGIAACGYGGWLLWELTPADRLSVVVWLAVGLFAHDAVLAPIALGVSWLLRDRLPVWWSRTLLIALGLTNVLILLALPVIAPRPADDQIANSTILDRNFGLGLTIVLLAVWVTVVGAAVWLRRGGESLRPVPDPALFTPPAP</sequence>
<gene>
    <name evidence="2" type="ORF">OSB52_21910</name>
</gene>
<feature type="transmembrane region" description="Helical" evidence="1">
    <location>
        <begin position="69"/>
        <end position="88"/>
    </location>
</feature>
<keyword evidence="1" id="KW-0812">Transmembrane</keyword>
<evidence type="ECO:0000256" key="1">
    <source>
        <dbReference type="SAM" id="Phobius"/>
    </source>
</evidence>
<name>A0A9X3D8N5_9ACTN</name>
<feature type="transmembrane region" description="Helical" evidence="1">
    <location>
        <begin position="108"/>
        <end position="128"/>
    </location>
</feature>